<evidence type="ECO:0000256" key="5">
    <source>
        <dbReference type="ARBA" id="ARBA00022842"/>
    </source>
</evidence>
<keyword evidence="7" id="KW-0732">Signal</keyword>
<dbReference type="EMBL" id="AJYK02000069">
    <property type="protein sequence ID" value="OEF25106.1"/>
    <property type="molecule type" value="Genomic_DNA"/>
</dbReference>
<dbReference type="InterPro" id="IPR000326">
    <property type="entry name" value="PAP2/HPO"/>
</dbReference>
<dbReference type="PRINTS" id="PR00502">
    <property type="entry name" value="NUDIXFAMILY"/>
</dbReference>
<feature type="domain" description="Nudix hydrolase" evidence="8">
    <location>
        <begin position="32"/>
        <end position="165"/>
    </location>
</feature>
<dbReference type="Pfam" id="PF01569">
    <property type="entry name" value="PAP2"/>
    <property type="match status" value="1"/>
</dbReference>
<sequence>MKLLIVVFFPLLSTLFSSFVSAESTEADKLDPSIKGSLCYIQANDQVVLVDELLTKRLSLPGGSIEVGESPQQAAKRETWEETGIIVTVLEELTRTETAVIYHCVPDSGIVAFSAQTKEGYHVLPAWYAPTYGLEINQVYLADPHFVAAKEYRYPKQWKAQVLDKNVENSPVHYIKNAANAAPIYHQFELPAIQMLQSWVASLPTLSNHLFVNVMRGLNAISSFYTLLLLFPILYYFFGHEFIIRISFLVLMTFIVVILIQLGFKYPRPYAYDPSLQLAALPGFGVPSLRATATVVWVSYVYHHLIQTYEKFEMHKYFPLLVLIILAQGVASVVLGLHFSSDVLFGYVLGMFIVWNFIRIESHGNSRTLTIISHQAFWWVCFIMLVSFSWFTHSLYLGLISAVALAFLLSVTCIKREKIEAWGNLYIKLIVTWVLILLISYLYQHILSISTYSPTASYFIQCAAWFVMTFIAITIGRVKPIYELKKEKA</sequence>
<protein>
    <recommendedName>
        <fullName evidence="8">Nudix hydrolase domain-containing protein</fullName>
    </recommendedName>
</protein>
<dbReference type="eggNOG" id="COG0671">
    <property type="taxonomic scope" value="Bacteria"/>
</dbReference>
<dbReference type="GO" id="GO:0016818">
    <property type="term" value="F:hydrolase activity, acting on acid anhydrides, in phosphorus-containing anhydrides"/>
    <property type="evidence" value="ECO:0007669"/>
    <property type="project" value="TreeGrafter"/>
</dbReference>
<dbReference type="CDD" id="cd02883">
    <property type="entry name" value="NUDIX_Hydrolase"/>
    <property type="match status" value="1"/>
</dbReference>
<dbReference type="Gene3D" id="3.90.79.10">
    <property type="entry name" value="Nucleoside Triphosphate Pyrophosphohydrolase"/>
    <property type="match status" value="1"/>
</dbReference>
<evidence type="ECO:0000256" key="2">
    <source>
        <dbReference type="ARBA" id="ARBA00005582"/>
    </source>
</evidence>
<comment type="similarity">
    <text evidence="2">Belongs to the Nudix hydrolase family.</text>
</comment>
<dbReference type="InterPro" id="IPR000086">
    <property type="entry name" value="NUDIX_hydrolase_dom"/>
</dbReference>
<organism evidence="9 10">
    <name type="scientific">Vibrio rumoiensis 1S-45</name>
    <dbReference type="NCBI Taxonomy" id="1188252"/>
    <lineage>
        <taxon>Bacteria</taxon>
        <taxon>Pseudomonadati</taxon>
        <taxon>Pseudomonadota</taxon>
        <taxon>Gammaproteobacteria</taxon>
        <taxon>Vibrionales</taxon>
        <taxon>Vibrionaceae</taxon>
        <taxon>Vibrio</taxon>
    </lineage>
</organism>
<feature type="transmembrane region" description="Helical" evidence="6">
    <location>
        <begin position="217"/>
        <end position="237"/>
    </location>
</feature>
<comment type="caution">
    <text evidence="9">The sequence shown here is derived from an EMBL/GenBank/DDBJ whole genome shotgun (WGS) entry which is preliminary data.</text>
</comment>
<dbReference type="OrthoDB" id="5918940at2"/>
<accession>A0A1E5E1N1</accession>
<keyword evidence="6" id="KW-1133">Transmembrane helix</keyword>
<comment type="cofactor">
    <cofactor evidence="1">
        <name>Mg(2+)</name>
        <dbReference type="ChEBI" id="CHEBI:18420"/>
    </cofactor>
</comment>
<dbReference type="SUPFAM" id="SSF48317">
    <property type="entry name" value="Acid phosphatase/Vanadium-dependent haloperoxidase"/>
    <property type="match status" value="1"/>
</dbReference>
<keyword evidence="3" id="KW-0479">Metal-binding</keyword>
<reference evidence="9 10" key="1">
    <citation type="journal article" date="2012" name="Science">
        <title>Ecological populations of bacteria act as socially cohesive units of antibiotic production and resistance.</title>
        <authorList>
            <person name="Cordero O.X."/>
            <person name="Wildschutte H."/>
            <person name="Kirkup B."/>
            <person name="Proehl S."/>
            <person name="Ngo L."/>
            <person name="Hussain F."/>
            <person name="Le Roux F."/>
            <person name="Mincer T."/>
            <person name="Polz M.F."/>
        </authorList>
    </citation>
    <scope>NUCLEOTIDE SEQUENCE [LARGE SCALE GENOMIC DNA]</scope>
    <source>
        <strain evidence="9 10">1S-45</strain>
    </source>
</reference>
<keyword evidence="5" id="KW-0460">Magnesium</keyword>
<dbReference type="CDD" id="cd01610">
    <property type="entry name" value="PAP2_like"/>
    <property type="match status" value="1"/>
</dbReference>
<dbReference type="PROSITE" id="PS00893">
    <property type="entry name" value="NUDIX_BOX"/>
    <property type="match status" value="1"/>
</dbReference>
<feature type="transmembrane region" description="Helical" evidence="6">
    <location>
        <begin position="317"/>
        <end position="337"/>
    </location>
</feature>
<dbReference type="InterPro" id="IPR020476">
    <property type="entry name" value="Nudix_hydrolase"/>
</dbReference>
<dbReference type="STRING" id="1188252.A1QC_09745"/>
<feature type="transmembrane region" description="Helical" evidence="6">
    <location>
        <begin position="343"/>
        <end position="360"/>
    </location>
</feature>
<dbReference type="PANTHER" id="PTHR43758">
    <property type="entry name" value="7,8-DIHYDRO-8-OXOGUANINE TRIPHOSPHATASE"/>
    <property type="match status" value="1"/>
</dbReference>
<dbReference type="PROSITE" id="PS51462">
    <property type="entry name" value="NUDIX"/>
    <property type="match status" value="1"/>
</dbReference>
<keyword evidence="6" id="KW-0812">Transmembrane</keyword>
<feature type="transmembrane region" description="Helical" evidence="6">
    <location>
        <begin position="284"/>
        <end position="305"/>
    </location>
</feature>
<proteinExistence type="inferred from homology"/>
<evidence type="ECO:0000256" key="1">
    <source>
        <dbReference type="ARBA" id="ARBA00001946"/>
    </source>
</evidence>
<dbReference type="Proteomes" id="UP000094070">
    <property type="component" value="Unassembled WGS sequence"/>
</dbReference>
<dbReference type="AlphaFoldDB" id="A0A1E5E1N1"/>
<dbReference type="Gene3D" id="1.20.144.10">
    <property type="entry name" value="Phosphatidic acid phosphatase type 2/haloperoxidase"/>
    <property type="match status" value="1"/>
</dbReference>
<dbReference type="SUPFAM" id="SSF55811">
    <property type="entry name" value="Nudix"/>
    <property type="match status" value="1"/>
</dbReference>
<evidence type="ECO:0000256" key="4">
    <source>
        <dbReference type="ARBA" id="ARBA00022801"/>
    </source>
</evidence>
<evidence type="ECO:0000259" key="8">
    <source>
        <dbReference type="PROSITE" id="PS51462"/>
    </source>
</evidence>
<name>A0A1E5E1N1_9VIBR</name>
<feature type="signal peptide" evidence="7">
    <location>
        <begin position="1"/>
        <end position="22"/>
    </location>
</feature>
<gene>
    <name evidence="9" type="ORF">A1QC_09745</name>
</gene>
<keyword evidence="4" id="KW-0378">Hydrolase</keyword>
<dbReference type="GO" id="GO:0005737">
    <property type="term" value="C:cytoplasm"/>
    <property type="evidence" value="ECO:0007669"/>
    <property type="project" value="TreeGrafter"/>
</dbReference>
<keyword evidence="6" id="KW-0472">Membrane</keyword>
<evidence type="ECO:0000256" key="6">
    <source>
        <dbReference type="SAM" id="Phobius"/>
    </source>
</evidence>
<dbReference type="InterPro" id="IPR036938">
    <property type="entry name" value="PAP2/HPO_sf"/>
</dbReference>
<feature type="transmembrane region" description="Helical" evidence="6">
    <location>
        <begin position="242"/>
        <end position="264"/>
    </location>
</feature>
<evidence type="ECO:0000256" key="3">
    <source>
        <dbReference type="ARBA" id="ARBA00022723"/>
    </source>
</evidence>
<keyword evidence="10" id="KW-1185">Reference proteome</keyword>
<dbReference type="InterPro" id="IPR015797">
    <property type="entry name" value="NUDIX_hydrolase-like_dom_sf"/>
</dbReference>
<evidence type="ECO:0000313" key="10">
    <source>
        <dbReference type="Proteomes" id="UP000094070"/>
    </source>
</evidence>
<evidence type="ECO:0000256" key="7">
    <source>
        <dbReference type="SAM" id="SignalP"/>
    </source>
</evidence>
<evidence type="ECO:0000313" key="9">
    <source>
        <dbReference type="EMBL" id="OEF25106.1"/>
    </source>
</evidence>
<feature type="transmembrane region" description="Helical" evidence="6">
    <location>
        <begin position="458"/>
        <end position="478"/>
    </location>
</feature>
<feature type="chain" id="PRO_5009174723" description="Nudix hydrolase domain-containing protein" evidence="7">
    <location>
        <begin position="23"/>
        <end position="489"/>
    </location>
</feature>
<dbReference type="Pfam" id="PF00293">
    <property type="entry name" value="NUDIX"/>
    <property type="match status" value="1"/>
</dbReference>
<dbReference type="PANTHER" id="PTHR43758:SF8">
    <property type="entry name" value="8-OXO-DGTP DIPHOSPHATASE YTKD-RELATED"/>
    <property type="match status" value="1"/>
</dbReference>
<dbReference type="GO" id="GO:0046872">
    <property type="term" value="F:metal ion binding"/>
    <property type="evidence" value="ECO:0007669"/>
    <property type="project" value="UniProtKB-KW"/>
</dbReference>
<feature type="transmembrane region" description="Helical" evidence="6">
    <location>
        <begin position="426"/>
        <end position="446"/>
    </location>
</feature>
<dbReference type="RefSeq" id="WP_017025671.1">
    <property type="nucleotide sequence ID" value="NZ_AJYK02000069.1"/>
</dbReference>
<dbReference type="InterPro" id="IPR020084">
    <property type="entry name" value="NUDIX_hydrolase_CS"/>
</dbReference>
<feature type="transmembrane region" description="Helical" evidence="6">
    <location>
        <begin position="372"/>
        <end position="390"/>
    </location>
</feature>
<feature type="transmembrane region" description="Helical" evidence="6">
    <location>
        <begin position="396"/>
        <end position="414"/>
    </location>
</feature>
<dbReference type="eggNOG" id="COG0494">
    <property type="taxonomic scope" value="Bacteria"/>
</dbReference>